<protein>
    <submittedName>
        <fullName evidence="3">CAAX protease self-immunity family protein</fullName>
    </submittedName>
</protein>
<evidence type="ECO:0000256" key="1">
    <source>
        <dbReference type="SAM" id="Phobius"/>
    </source>
</evidence>
<dbReference type="GO" id="GO:0080120">
    <property type="term" value="P:CAAX-box protein maturation"/>
    <property type="evidence" value="ECO:0007669"/>
    <property type="project" value="UniProtKB-ARBA"/>
</dbReference>
<dbReference type="PANTHER" id="PTHR43592">
    <property type="entry name" value="CAAX AMINO TERMINAL PROTEASE"/>
    <property type="match status" value="1"/>
</dbReference>
<keyword evidence="3" id="KW-0645">Protease</keyword>
<keyword evidence="1" id="KW-1133">Transmembrane helix</keyword>
<reference evidence="3 4" key="1">
    <citation type="journal article" date="2013" name="Front. Microbiol.">
        <title>Comparative genomic analyses of the cyanobacterium, Lyngbya aestuarii BL J, a powerful hydrogen producer.</title>
        <authorList>
            <person name="Kothari A."/>
            <person name="Vaughn M."/>
            <person name="Garcia-Pichel F."/>
        </authorList>
    </citation>
    <scope>NUCLEOTIDE SEQUENCE [LARGE SCALE GENOMIC DNA]</scope>
    <source>
        <strain evidence="3 4">BL J</strain>
    </source>
</reference>
<feature type="transmembrane region" description="Helical" evidence="1">
    <location>
        <begin position="171"/>
        <end position="191"/>
    </location>
</feature>
<dbReference type="PANTHER" id="PTHR43592:SF27">
    <property type="entry name" value="SLL0360 PROTEIN"/>
    <property type="match status" value="1"/>
</dbReference>
<dbReference type="Pfam" id="PF02517">
    <property type="entry name" value="Rce1-like"/>
    <property type="match status" value="1"/>
</dbReference>
<dbReference type="EMBL" id="AUZM01000022">
    <property type="protein sequence ID" value="ERT07399.1"/>
    <property type="molecule type" value="Genomic_DNA"/>
</dbReference>
<keyword evidence="1" id="KW-0812">Transmembrane</keyword>
<evidence type="ECO:0000259" key="2">
    <source>
        <dbReference type="Pfam" id="PF02517"/>
    </source>
</evidence>
<keyword evidence="3" id="KW-0378">Hydrolase</keyword>
<evidence type="ECO:0000313" key="3">
    <source>
        <dbReference type="EMBL" id="ERT07399.1"/>
    </source>
</evidence>
<dbReference type="PATRIC" id="fig|1348334.3.peg.2553"/>
<gene>
    <name evidence="3" type="ORF">M595_2635</name>
</gene>
<evidence type="ECO:0000313" key="4">
    <source>
        <dbReference type="Proteomes" id="UP000017127"/>
    </source>
</evidence>
<feature type="transmembrane region" description="Helical" evidence="1">
    <location>
        <begin position="107"/>
        <end position="125"/>
    </location>
</feature>
<keyword evidence="1" id="KW-0472">Membrane</keyword>
<name>U7QHH7_9CYAN</name>
<organism evidence="3 4">
    <name type="scientific">Lyngbya aestuarii BL J</name>
    <dbReference type="NCBI Taxonomy" id="1348334"/>
    <lineage>
        <taxon>Bacteria</taxon>
        <taxon>Bacillati</taxon>
        <taxon>Cyanobacteriota</taxon>
        <taxon>Cyanophyceae</taxon>
        <taxon>Oscillatoriophycideae</taxon>
        <taxon>Oscillatoriales</taxon>
        <taxon>Microcoleaceae</taxon>
        <taxon>Lyngbya</taxon>
    </lineage>
</organism>
<dbReference type="GO" id="GO:0006508">
    <property type="term" value="P:proteolysis"/>
    <property type="evidence" value="ECO:0007669"/>
    <property type="project" value="UniProtKB-KW"/>
</dbReference>
<keyword evidence="4" id="KW-1185">Reference proteome</keyword>
<feature type="transmembrane region" description="Helical" evidence="1">
    <location>
        <begin position="81"/>
        <end position="101"/>
    </location>
</feature>
<dbReference type="AlphaFoldDB" id="U7QHH7"/>
<dbReference type="GO" id="GO:0004175">
    <property type="term" value="F:endopeptidase activity"/>
    <property type="evidence" value="ECO:0007669"/>
    <property type="project" value="UniProtKB-ARBA"/>
</dbReference>
<dbReference type="Proteomes" id="UP000017127">
    <property type="component" value="Unassembled WGS sequence"/>
</dbReference>
<sequence length="194" mass="21248">MVLGLSVAILSLVVLLAFEWILGWINWQPQPPLELTTSPQSSTLFSAVCSLLSILLLAFWISATEELVFRGFVHYHLQQDYTLVIAATITSLIFALTHLIWNIQETIPQLPGLWLMGMVLTLACLCDQGLGLAIGLHAGLIWGITSIQTLGTLTYTRRVPPWVTGIADQPLAGGMGITMLLMLAGLFWTVYNLG</sequence>
<comment type="caution">
    <text evidence="3">The sequence shown here is derived from an EMBL/GenBank/DDBJ whole genome shotgun (WGS) entry which is preliminary data.</text>
</comment>
<feature type="transmembrane region" description="Helical" evidence="1">
    <location>
        <begin position="132"/>
        <end position="151"/>
    </location>
</feature>
<accession>U7QHH7</accession>
<proteinExistence type="predicted"/>
<feature type="transmembrane region" description="Helical" evidence="1">
    <location>
        <begin position="41"/>
        <end position="61"/>
    </location>
</feature>
<dbReference type="InterPro" id="IPR003675">
    <property type="entry name" value="Rce1/LyrA-like_dom"/>
</dbReference>
<feature type="domain" description="CAAX prenyl protease 2/Lysostaphin resistance protein A-like" evidence="2">
    <location>
        <begin position="50"/>
        <end position="139"/>
    </location>
</feature>